<reference evidence="1" key="1">
    <citation type="submission" date="2021-08" db="EMBL/GenBank/DDBJ databases">
        <authorList>
            <person name="Misof B."/>
            <person name="Oliver O."/>
            <person name="Podsiadlowski L."/>
            <person name="Donath A."/>
            <person name="Peters R."/>
            <person name="Mayer C."/>
            <person name="Rust J."/>
            <person name="Gunkel S."/>
            <person name="Lesny P."/>
            <person name="Martin S."/>
            <person name="Oeyen J.P."/>
            <person name="Petersen M."/>
            <person name="Panagiotis P."/>
            <person name="Wilbrandt J."/>
            <person name="Tanja T."/>
        </authorList>
    </citation>
    <scope>NUCLEOTIDE SEQUENCE</scope>
    <source>
        <strain evidence="1">GBR_01_08_01A</strain>
        <tissue evidence="1">Thorax + abdomen</tissue>
    </source>
</reference>
<protein>
    <submittedName>
        <fullName evidence="1">Uncharacterized protein</fullName>
    </submittedName>
</protein>
<evidence type="ECO:0000313" key="2">
    <source>
        <dbReference type="Proteomes" id="UP001258017"/>
    </source>
</evidence>
<evidence type="ECO:0000313" key="1">
    <source>
        <dbReference type="EMBL" id="KAK2574761.1"/>
    </source>
</evidence>
<reference evidence="1" key="2">
    <citation type="journal article" date="2023" name="Commun. Biol.">
        <title>Intrasexual cuticular hydrocarbon dimorphism in a wasp sheds light on hydrocarbon biosynthesis genes in Hymenoptera.</title>
        <authorList>
            <person name="Moris V.C."/>
            <person name="Podsiadlowski L."/>
            <person name="Martin S."/>
            <person name="Oeyen J.P."/>
            <person name="Donath A."/>
            <person name="Petersen M."/>
            <person name="Wilbrandt J."/>
            <person name="Misof B."/>
            <person name="Liedtke D."/>
            <person name="Thamm M."/>
            <person name="Scheiner R."/>
            <person name="Schmitt T."/>
            <person name="Niehuis O."/>
        </authorList>
    </citation>
    <scope>NUCLEOTIDE SEQUENCE</scope>
    <source>
        <tissue evidence="1">Thorax + abdomen</tissue>
    </source>
</reference>
<dbReference type="AlphaFoldDB" id="A0AAD9R944"/>
<dbReference type="EMBL" id="JAIFRP010005021">
    <property type="protein sequence ID" value="KAK2574761.1"/>
    <property type="molecule type" value="Genomic_DNA"/>
</dbReference>
<dbReference type="Proteomes" id="UP001258017">
    <property type="component" value="Unassembled WGS sequence"/>
</dbReference>
<accession>A0AAD9R944</accession>
<keyword evidence="2" id="KW-1185">Reference proteome</keyword>
<proteinExistence type="predicted"/>
<name>A0AAD9R944_9HYME</name>
<feature type="non-terminal residue" evidence="1">
    <location>
        <position position="76"/>
    </location>
</feature>
<organism evidence="1 2">
    <name type="scientific">Odynerus spinipes</name>
    <dbReference type="NCBI Taxonomy" id="1348599"/>
    <lineage>
        <taxon>Eukaryota</taxon>
        <taxon>Metazoa</taxon>
        <taxon>Ecdysozoa</taxon>
        <taxon>Arthropoda</taxon>
        <taxon>Hexapoda</taxon>
        <taxon>Insecta</taxon>
        <taxon>Pterygota</taxon>
        <taxon>Neoptera</taxon>
        <taxon>Endopterygota</taxon>
        <taxon>Hymenoptera</taxon>
        <taxon>Apocrita</taxon>
        <taxon>Aculeata</taxon>
        <taxon>Vespoidea</taxon>
        <taxon>Vespidae</taxon>
        <taxon>Eumeninae</taxon>
        <taxon>Odynerus</taxon>
    </lineage>
</organism>
<gene>
    <name evidence="1" type="ORF">KPH14_012981</name>
</gene>
<sequence>MPSDCGSTPCPPNHVHQEDELVTVGVEQAATKQKPSTIYCNGVTEPMVLGSNAITAWSPTLKDLWKSHAPEPMRNL</sequence>
<comment type="caution">
    <text evidence="1">The sequence shown here is derived from an EMBL/GenBank/DDBJ whole genome shotgun (WGS) entry which is preliminary data.</text>
</comment>